<feature type="compositionally biased region" description="Acidic residues" evidence="1">
    <location>
        <begin position="26"/>
        <end position="35"/>
    </location>
</feature>
<evidence type="ECO:0000256" key="1">
    <source>
        <dbReference type="SAM" id="MobiDB-lite"/>
    </source>
</evidence>
<accession>A0AAN7A760</accession>
<evidence type="ECO:0008006" key="4">
    <source>
        <dbReference type="Google" id="ProtNLM"/>
    </source>
</evidence>
<dbReference type="Proteomes" id="UP001302321">
    <property type="component" value="Unassembled WGS sequence"/>
</dbReference>
<name>A0AAN7A760_9PEZI</name>
<dbReference type="EMBL" id="MU866259">
    <property type="protein sequence ID" value="KAK4174877.1"/>
    <property type="molecule type" value="Genomic_DNA"/>
</dbReference>
<feature type="non-terminal residue" evidence="2">
    <location>
        <position position="1"/>
    </location>
</feature>
<dbReference type="AlphaFoldDB" id="A0AAN7A760"/>
<feature type="compositionally biased region" description="Basic and acidic residues" evidence="1">
    <location>
        <begin position="116"/>
        <end position="128"/>
    </location>
</feature>
<reference evidence="2" key="2">
    <citation type="submission" date="2023-05" db="EMBL/GenBank/DDBJ databases">
        <authorList>
            <consortium name="Lawrence Berkeley National Laboratory"/>
            <person name="Steindorff A."/>
            <person name="Hensen N."/>
            <person name="Bonometti L."/>
            <person name="Westerberg I."/>
            <person name="Brannstrom I.O."/>
            <person name="Guillou S."/>
            <person name="Cros-Aarteil S."/>
            <person name="Calhoun S."/>
            <person name="Haridas S."/>
            <person name="Kuo A."/>
            <person name="Mondo S."/>
            <person name="Pangilinan J."/>
            <person name="Riley R."/>
            <person name="Labutti K."/>
            <person name="Andreopoulos B."/>
            <person name="Lipzen A."/>
            <person name="Chen C."/>
            <person name="Yanf M."/>
            <person name="Daum C."/>
            <person name="Ng V."/>
            <person name="Clum A."/>
            <person name="Ohm R."/>
            <person name="Martin F."/>
            <person name="Silar P."/>
            <person name="Natvig D."/>
            <person name="Lalanne C."/>
            <person name="Gautier V."/>
            <person name="Ament-Velasquez S.L."/>
            <person name="Kruys A."/>
            <person name="Hutchinson M.I."/>
            <person name="Powell A.J."/>
            <person name="Barry K."/>
            <person name="Miller A.N."/>
            <person name="Grigoriev I.V."/>
            <person name="Debuchy R."/>
            <person name="Gladieux P."/>
            <person name="Thoren M.H."/>
            <person name="Johannesson H."/>
        </authorList>
    </citation>
    <scope>NUCLEOTIDE SEQUENCE</scope>
    <source>
        <strain evidence="2">CBS 892.96</strain>
    </source>
</reference>
<evidence type="ECO:0000313" key="2">
    <source>
        <dbReference type="EMBL" id="KAK4174877.1"/>
    </source>
</evidence>
<organism evidence="2 3">
    <name type="scientific">Triangularia setosa</name>
    <dbReference type="NCBI Taxonomy" id="2587417"/>
    <lineage>
        <taxon>Eukaryota</taxon>
        <taxon>Fungi</taxon>
        <taxon>Dikarya</taxon>
        <taxon>Ascomycota</taxon>
        <taxon>Pezizomycotina</taxon>
        <taxon>Sordariomycetes</taxon>
        <taxon>Sordariomycetidae</taxon>
        <taxon>Sordariales</taxon>
        <taxon>Podosporaceae</taxon>
        <taxon>Triangularia</taxon>
    </lineage>
</organism>
<sequence length="265" mass="30816">NEAISTVWYEQTLGAKKRNSKRGREIEDDDADGNEDATHLQQKHQALGTGPSEVSWSCPFWKRDPIHHMDCMSYKLRRIQDVKQHLARKHYEFSIYCPICQHRFVDTKERDHHIRQRKCTERSARRTDTSTTSIPPEKQEQLRARMSGSDREAWYQMWDILFRGETPPATPHQKTVIEEVADFMQEFWREHQSKIILDITHRQRPHDKDTELIRAQLPSLMSSALSRLVERVKGAIHSTELTSPPNDNFGASITGTVSREASSCP</sequence>
<feature type="region of interest" description="Disordered" evidence="1">
    <location>
        <begin position="116"/>
        <end position="143"/>
    </location>
</feature>
<dbReference type="PANTHER" id="PTHR38166">
    <property type="entry name" value="C2H2-TYPE DOMAIN-CONTAINING PROTEIN-RELATED"/>
    <property type="match status" value="1"/>
</dbReference>
<protein>
    <recommendedName>
        <fullName evidence="4">C2H2-type domain-containing protein</fullName>
    </recommendedName>
</protein>
<evidence type="ECO:0000313" key="3">
    <source>
        <dbReference type="Proteomes" id="UP001302321"/>
    </source>
</evidence>
<dbReference type="PANTHER" id="PTHR38166:SF1">
    <property type="entry name" value="C2H2-TYPE DOMAIN-CONTAINING PROTEIN"/>
    <property type="match status" value="1"/>
</dbReference>
<feature type="region of interest" description="Disordered" evidence="1">
    <location>
        <begin position="18"/>
        <end position="54"/>
    </location>
</feature>
<keyword evidence="3" id="KW-1185">Reference proteome</keyword>
<proteinExistence type="predicted"/>
<comment type="caution">
    <text evidence="2">The sequence shown here is derived from an EMBL/GenBank/DDBJ whole genome shotgun (WGS) entry which is preliminary data.</text>
</comment>
<gene>
    <name evidence="2" type="ORF">QBC36DRAFT_168169</name>
</gene>
<feature type="non-terminal residue" evidence="2">
    <location>
        <position position="265"/>
    </location>
</feature>
<feature type="region of interest" description="Disordered" evidence="1">
    <location>
        <begin position="239"/>
        <end position="265"/>
    </location>
</feature>
<reference evidence="2" key="1">
    <citation type="journal article" date="2023" name="Mol. Phylogenet. Evol.">
        <title>Genome-scale phylogeny and comparative genomics of the fungal order Sordariales.</title>
        <authorList>
            <person name="Hensen N."/>
            <person name="Bonometti L."/>
            <person name="Westerberg I."/>
            <person name="Brannstrom I.O."/>
            <person name="Guillou S."/>
            <person name="Cros-Aarteil S."/>
            <person name="Calhoun S."/>
            <person name="Haridas S."/>
            <person name="Kuo A."/>
            <person name="Mondo S."/>
            <person name="Pangilinan J."/>
            <person name="Riley R."/>
            <person name="LaButti K."/>
            <person name="Andreopoulos B."/>
            <person name="Lipzen A."/>
            <person name="Chen C."/>
            <person name="Yan M."/>
            <person name="Daum C."/>
            <person name="Ng V."/>
            <person name="Clum A."/>
            <person name="Steindorff A."/>
            <person name="Ohm R.A."/>
            <person name="Martin F."/>
            <person name="Silar P."/>
            <person name="Natvig D.O."/>
            <person name="Lalanne C."/>
            <person name="Gautier V."/>
            <person name="Ament-Velasquez S.L."/>
            <person name="Kruys A."/>
            <person name="Hutchinson M.I."/>
            <person name="Powell A.J."/>
            <person name="Barry K."/>
            <person name="Miller A.N."/>
            <person name="Grigoriev I.V."/>
            <person name="Debuchy R."/>
            <person name="Gladieux P."/>
            <person name="Hiltunen Thoren M."/>
            <person name="Johannesson H."/>
        </authorList>
    </citation>
    <scope>NUCLEOTIDE SEQUENCE</scope>
    <source>
        <strain evidence="2">CBS 892.96</strain>
    </source>
</reference>